<evidence type="ECO:0000256" key="1">
    <source>
        <dbReference type="SAM" id="SignalP"/>
    </source>
</evidence>
<reference evidence="2 3" key="1">
    <citation type="journal article" date="2018" name="Sci. Rep.">
        <title>Genomic signatures of local adaptation to the degree of environmental predictability in rotifers.</title>
        <authorList>
            <person name="Franch-Gras L."/>
            <person name="Hahn C."/>
            <person name="Garcia-Roger E.M."/>
            <person name="Carmona M.J."/>
            <person name="Serra M."/>
            <person name="Gomez A."/>
        </authorList>
    </citation>
    <scope>NUCLEOTIDE SEQUENCE [LARGE SCALE GENOMIC DNA]</scope>
    <source>
        <strain evidence="2">HYR1</strain>
    </source>
</reference>
<feature type="signal peptide" evidence="1">
    <location>
        <begin position="1"/>
        <end position="16"/>
    </location>
</feature>
<feature type="non-terminal residue" evidence="2">
    <location>
        <position position="200"/>
    </location>
</feature>
<organism evidence="2 3">
    <name type="scientific">Brachionus plicatilis</name>
    <name type="common">Marine rotifer</name>
    <name type="synonym">Brachionus muelleri</name>
    <dbReference type="NCBI Taxonomy" id="10195"/>
    <lineage>
        <taxon>Eukaryota</taxon>
        <taxon>Metazoa</taxon>
        <taxon>Spiralia</taxon>
        <taxon>Gnathifera</taxon>
        <taxon>Rotifera</taxon>
        <taxon>Eurotatoria</taxon>
        <taxon>Monogononta</taxon>
        <taxon>Pseudotrocha</taxon>
        <taxon>Ploima</taxon>
        <taxon>Brachionidae</taxon>
        <taxon>Brachionus</taxon>
    </lineage>
</organism>
<sequence>MQLVFFFIFLFDFVFSECPIKSSFHGTTQFTIDKISKDEFCCEYFVGSVFKKQLILIIFANPSINCQNSNIFILNGQRETIFDFCQFSNSNPKSSPKFSTEDFYVVIKIHLFKPSRLFSTIFLHLIDYNQPIFTTSSSTKSSPLTTKNLNHSFEIILFLTKRVLTASHCVVSPYWKAYLGYHDIRLISKVKEIRVSKIIK</sequence>
<proteinExistence type="predicted"/>
<protein>
    <submittedName>
        <fullName evidence="2">Uncharacterized protein</fullName>
    </submittedName>
</protein>
<feature type="chain" id="PRO_5018246219" evidence="1">
    <location>
        <begin position="17"/>
        <end position="200"/>
    </location>
</feature>
<dbReference type="EMBL" id="REGN01002599">
    <property type="protein sequence ID" value="RNA27092.1"/>
    <property type="molecule type" value="Genomic_DNA"/>
</dbReference>
<keyword evidence="1" id="KW-0732">Signal</keyword>
<gene>
    <name evidence="2" type="ORF">BpHYR1_032353</name>
</gene>
<keyword evidence="3" id="KW-1185">Reference proteome</keyword>
<evidence type="ECO:0000313" key="2">
    <source>
        <dbReference type="EMBL" id="RNA27092.1"/>
    </source>
</evidence>
<accession>A0A3M7RUC5</accession>
<evidence type="ECO:0000313" key="3">
    <source>
        <dbReference type="Proteomes" id="UP000276133"/>
    </source>
</evidence>
<comment type="caution">
    <text evidence="2">The sequence shown here is derived from an EMBL/GenBank/DDBJ whole genome shotgun (WGS) entry which is preliminary data.</text>
</comment>
<name>A0A3M7RUC5_BRAPC</name>
<dbReference type="AlphaFoldDB" id="A0A3M7RUC5"/>
<dbReference type="Proteomes" id="UP000276133">
    <property type="component" value="Unassembled WGS sequence"/>
</dbReference>